<dbReference type="EMBL" id="SMAO01000008">
    <property type="protein sequence ID" value="TCT19416.1"/>
    <property type="molecule type" value="Genomic_DNA"/>
</dbReference>
<name>A0A4R3MV86_9GAMM</name>
<keyword evidence="5" id="KW-0143">Chaperone</keyword>
<gene>
    <name evidence="6" type="ORF">EDC35_10822</name>
</gene>
<evidence type="ECO:0000256" key="2">
    <source>
        <dbReference type="ARBA" id="ARBA00008571"/>
    </source>
</evidence>
<dbReference type="InterPro" id="IPR036714">
    <property type="entry name" value="SDH_sf"/>
</dbReference>
<evidence type="ECO:0000256" key="4">
    <source>
        <dbReference type="ARBA" id="ARBA00022490"/>
    </source>
</evidence>
<dbReference type="Pfam" id="PF03937">
    <property type="entry name" value="Sdh5"/>
    <property type="match status" value="1"/>
</dbReference>
<keyword evidence="4" id="KW-0963">Cytoplasm</keyword>
<proteinExistence type="inferred from homology"/>
<protein>
    <recommendedName>
        <fullName evidence="3">FAD assembly factor SdhE</fullName>
    </recommendedName>
</protein>
<evidence type="ECO:0000313" key="6">
    <source>
        <dbReference type="EMBL" id="TCT19416.1"/>
    </source>
</evidence>
<dbReference type="AlphaFoldDB" id="A0A4R3MV86"/>
<evidence type="ECO:0000256" key="5">
    <source>
        <dbReference type="ARBA" id="ARBA00023186"/>
    </source>
</evidence>
<dbReference type="InterPro" id="IPR005631">
    <property type="entry name" value="SDH"/>
</dbReference>
<keyword evidence="7" id="KW-1185">Reference proteome</keyword>
<dbReference type="GO" id="GO:0006105">
    <property type="term" value="P:succinate metabolic process"/>
    <property type="evidence" value="ECO:0007669"/>
    <property type="project" value="TreeGrafter"/>
</dbReference>
<dbReference type="PANTHER" id="PTHR39585">
    <property type="entry name" value="FAD ASSEMBLY FACTOR SDHE"/>
    <property type="match status" value="1"/>
</dbReference>
<organism evidence="6 7">
    <name type="scientific">Thiobaca trueperi</name>
    <dbReference type="NCBI Taxonomy" id="127458"/>
    <lineage>
        <taxon>Bacteria</taxon>
        <taxon>Pseudomonadati</taxon>
        <taxon>Pseudomonadota</taxon>
        <taxon>Gammaproteobacteria</taxon>
        <taxon>Chromatiales</taxon>
        <taxon>Chromatiaceae</taxon>
        <taxon>Thiobaca</taxon>
    </lineage>
</organism>
<comment type="subcellular location">
    <subcellularLocation>
        <location evidence="1">Cytoplasm</location>
    </subcellularLocation>
</comment>
<dbReference type="InterPro" id="IPR050531">
    <property type="entry name" value="SdhE_FAD_assembly_factor"/>
</dbReference>
<accession>A0A4R3MV86</accession>
<dbReference type="Proteomes" id="UP000295717">
    <property type="component" value="Unassembled WGS sequence"/>
</dbReference>
<evidence type="ECO:0000256" key="1">
    <source>
        <dbReference type="ARBA" id="ARBA00004496"/>
    </source>
</evidence>
<dbReference type="GO" id="GO:0005737">
    <property type="term" value="C:cytoplasm"/>
    <property type="evidence" value="ECO:0007669"/>
    <property type="project" value="UniProtKB-SubCell"/>
</dbReference>
<sequence>MTDLTATADEATDLEIRRLRWQCRRGMLELDHLLDRFLDLGYAALNESERATFLALLGQQDTLLSDWFMSRAEPPDPAFGALIRRIVEVVGERPHDQAPADPD</sequence>
<dbReference type="SUPFAM" id="SSF109910">
    <property type="entry name" value="YgfY-like"/>
    <property type="match status" value="1"/>
</dbReference>
<reference evidence="6 7" key="1">
    <citation type="submission" date="2019-03" db="EMBL/GenBank/DDBJ databases">
        <title>Genomic Encyclopedia of Type Strains, Phase IV (KMG-IV): sequencing the most valuable type-strain genomes for metagenomic binning, comparative biology and taxonomic classification.</title>
        <authorList>
            <person name="Goeker M."/>
        </authorList>
    </citation>
    <scope>NUCLEOTIDE SEQUENCE [LARGE SCALE GENOMIC DNA]</scope>
    <source>
        <strain evidence="6 7">DSM 13587</strain>
    </source>
</reference>
<dbReference type="OrthoDB" id="9180899at2"/>
<evidence type="ECO:0000256" key="3">
    <source>
        <dbReference type="ARBA" id="ARBA00019418"/>
    </source>
</evidence>
<comment type="similarity">
    <text evidence="2">Belongs to the SdhE FAD assembly factor family.</text>
</comment>
<dbReference type="PANTHER" id="PTHR39585:SF1">
    <property type="entry name" value="FAD ASSEMBLY FACTOR SDHE"/>
    <property type="match status" value="1"/>
</dbReference>
<dbReference type="Gene3D" id="1.10.150.250">
    <property type="entry name" value="Flavinator of succinate dehydrogenase"/>
    <property type="match status" value="1"/>
</dbReference>
<comment type="caution">
    <text evidence="6">The sequence shown here is derived from an EMBL/GenBank/DDBJ whole genome shotgun (WGS) entry which is preliminary data.</text>
</comment>
<dbReference type="RefSeq" id="WP_132977935.1">
    <property type="nucleotide sequence ID" value="NZ_SMAO01000008.1"/>
</dbReference>
<evidence type="ECO:0000313" key="7">
    <source>
        <dbReference type="Proteomes" id="UP000295717"/>
    </source>
</evidence>